<dbReference type="Proteomes" id="UP000009319">
    <property type="component" value="Unassembled WGS sequence"/>
</dbReference>
<dbReference type="EMBL" id="CANI01000019">
    <property type="protein sequence ID" value="CCM75663.1"/>
    <property type="molecule type" value="Genomic_DNA"/>
</dbReference>
<reference evidence="2 3" key="1">
    <citation type="journal article" date="2013" name="Genome Announc.">
        <title>Draft Genome Sequence of Rhizobium mesoamericanum STM3625, a Nitrogen-Fixing Symbiont of Mimosa pudica Isolated in French Guiana (South America).</title>
        <authorList>
            <person name="Moulin L."/>
            <person name="Mornico D."/>
            <person name="Melkonian R."/>
            <person name="Klonowska A."/>
        </authorList>
    </citation>
    <scope>NUCLEOTIDE SEQUENCE [LARGE SCALE GENOMIC DNA]</scope>
    <source>
        <strain evidence="2 3">STM3625</strain>
    </source>
</reference>
<feature type="region of interest" description="Disordered" evidence="1">
    <location>
        <begin position="1"/>
        <end position="24"/>
    </location>
</feature>
<evidence type="ECO:0000256" key="1">
    <source>
        <dbReference type="SAM" id="MobiDB-lite"/>
    </source>
</evidence>
<comment type="caution">
    <text evidence="2">The sequence shown here is derived from an EMBL/GenBank/DDBJ whole genome shotgun (WGS) entry which is preliminary data.</text>
</comment>
<proteinExistence type="predicted"/>
<evidence type="ECO:0000313" key="2">
    <source>
        <dbReference type="EMBL" id="CCM75663.1"/>
    </source>
</evidence>
<accession>K0PP97</accession>
<protein>
    <submittedName>
        <fullName evidence="2">Uncharacterized protein</fullName>
    </submittedName>
</protein>
<organism evidence="2 3">
    <name type="scientific">Rhizobium mesoamericanum STM3625</name>
    <dbReference type="NCBI Taxonomy" id="1211777"/>
    <lineage>
        <taxon>Bacteria</taxon>
        <taxon>Pseudomonadati</taxon>
        <taxon>Pseudomonadota</taxon>
        <taxon>Alphaproteobacteria</taxon>
        <taxon>Hyphomicrobiales</taxon>
        <taxon>Rhizobiaceae</taxon>
        <taxon>Rhizobium/Agrobacterium group</taxon>
        <taxon>Rhizobium</taxon>
    </lineage>
</organism>
<name>K0PP97_9HYPH</name>
<sequence>MAPSWWHIAPPGNAHNATADAGKNRSQYRTMIIPFPHMRKANEPPGQDRVPATSRAPQA</sequence>
<evidence type="ECO:0000313" key="3">
    <source>
        <dbReference type="Proteomes" id="UP000009319"/>
    </source>
</evidence>
<dbReference type="AlphaFoldDB" id="K0PP97"/>
<keyword evidence="3" id="KW-1185">Reference proteome</keyword>
<dbReference type="HOGENOM" id="CLU_2957534_0_0_5"/>
<feature type="region of interest" description="Disordered" evidence="1">
    <location>
        <begin position="37"/>
        <end position="59"/>
    </location>
</feature>
<gene>
    <name evidence="2" type="ORF">BN77_2833</name>
</gene>